<name>A0A327JUP4_9HYPH</name>
<dbReference type="OrthoDB" id="9794662at2"/>
<protein>
    <submittedName>
        <fullName evidence="1">Uncharacterized protein</fullName>
    </submittedName>
</protein>
<dbReference type="AlphaFoldDB" id="A0A327JUP4"/>
<evidence type="ECO:0000313" key="1">
    <source>
        <dbReference type="EMBL" id="RAI29305.1"/>
    </source>
</evidence>
<sequence>MSALAREFTETVKVRAGCDPAFRAALLAEAVDLLISGNVDTGKAVLRTCVNATVGFEKLAAETGHLQKETGVRLAVGVDS</sequence>
<dbReference type="EMBL" id="NPEV01000004">
    <property type="protein sequence ID" value="RAI29305.1"/>
    <property type="molecule type" value="Genomic_DNA"/>
</dbReference>
<organism evidence="1 2">
    <name type="scientific">Rhodobium orientis</name>
    <dbReference type="NCBI Taxonomy" id="34017"/>
    <lineage>
        <taxon>Bacteria</taxon>
        <taxon>Pseudomonadati</taxon>
        <taxon>Pseudomonadota</taxon>
        <taxon>Alphaproteobacteria</taxon>
        <taxon>Hyphomicrobiales</taxon>
        <taxon>Rhodobiaceae</taxon>
        <taxon>Rhodobium</taxon>
    </lineage>
</organism>
<dbReference type="Proteomes" id="UP000249299">
    <property type="component" value="Unassembled WGS sequence"/>
</dbReference>
<gene>
    <name evidence="1" type="ORF">CH339_03195</name>
</gene>
<proteinExistence type="predicted"/>
<comment type="caution">
    <text evidence="1">The sequence shown here is derived from an EMBL/GenBank/DDBJ whole genome shotgun (WGS) entry which is preliminary data.</text>
</comment>
<dbReference type="RefSeq" id="WP_111432840.1">
    <property type="nucleotide sequence ID" value="NZ_JACIGG010000007.1"/>
</dbReference>
<accession>A0A327JUP4</accession>
<keyword evidence="2" id="KW-1185">Reference proteome</keyword>
<reference evidence="1 2" key="1">
    <citation type="submission" date="2017-07" db="EMBL/GenBank/DDBJ databases">
        <title>Draft Genome Sequences of Select Purple Nonsulfur Bacteria.</title>
        <authorList>
            <person name="Lasarre B."/>
            <person name="Mckinlay J.B."/>
        </authorList>
    </citation>
    <scope>NUCLEOTIDE SEQUENCE [LARGE SCALE GENOMIC DNA]</scope>
    <source>
        <strain evidence="1 2">DSM 11290</strain>
    </source>
</reference>
<evidence type="ECO:0000313" key="2">
    <source>
        <dbReference type="Proteomes" id="UP000249299"/>
    </source>
</evidence>